<keyword evidence="3" id="KW-1185">Reference proteome</keyword>
<proteinExistence type="predicted"/>
<evidence type="ECO:0000256" key="1">
    <source>
        <dbReference type="SAM" id="SignalP"/>
    </source>
</evidence>
<evidence type="ECO:0000313" key="2">
    <source>
        <dbReference type="EMBL" id="BBP45756.1"/>
    </source>
</evidence>
<organism evidence="2 3">
    <name type="scientific">Thiosulfatimonas sediminis</name>
    <dbReference type="NCBI Taxonomy" id="2675054"/>
    <lineage>
        <taxon>Bacteria</taxon>
        <taxon>Pseudomonadati</taxon>
        <taxon>Pseudomonadota</taxon>
        <taxon>Gammaproteobacteria</taxon>
        <taxon>Thiotrichales</taxon>
        <taxon>Piscirickettsiaceae</taxon>
        <taxon>Thiosulfatimonas</taxon>
    </lineage>
</organism>
<name>A0A6F8PUI3_9GAMM</name>
<evidence type="ECO:0000313" key="3">
    <source>
        <dbReference type="Proteomes" id="UP000501726"/>
    </source>
</evidence>
<dbReference type="AlphaFoldDB" id="A0A6F8PUI3"/>
<keyword evidence="1" id="KW-0732">Signal</keyword>
<dbReference type="RefSeq" id="WP_173271760.1">
    <property type="nucleotide sequence ID" value="NZ_AP021889.1"/>
</dbReference>
<dbReference type="EMBL" id="AP021889">
    <property type="protein sequence ID" value="BBP45756.1"/>
    <property type="molecule type" value="Genomic_DNA"/>
</dbReference>
<protein>
    <recommendedName>
        <fullName evidence="4">Lipoprotein</fullName>
    </recommendedName>
</protein>
<dbReference type="Proteomes" id="UP000501726">
    <property type="component" value="Chromosome"/>
</dbReference>
<gene>
    <name evidence="2" type="ORF">THMIRHAS_11290</name>
</gene>
<feature type="signal peptide" evidence="1">
    <location>
        <begin position="1"/>
        <end position="19"/>
    </location>
</feature>
<feature type="chain" id="PRO_5026205609" description="Lipoprotein" evidence="1">
    <location>
        <begin position="20"/>
        <end position="138"/>
    </location>
</feature>
<dbReference type="KEGG" id="tse:THMIRHAS_11290"/>
<accession>A0A6F8PUI3</accession>
<dbReference type="PROSITE" id="PS51257">
    <property type="entry name" value="PROKAR_LIPOPROTEIN"/>
    <property type="match status" value="1"/>
</dbReference>
<reference evidence="3" key="1">
    <citation type="submission" date="2019-11" db="EMBL/GenBank/DDBJ databases">
        <title>Isolation and characterization of two novel species in the genus Thiomicrorhabdus.</title>
        <authorList>
            <person name="Mochizuki J."/>
            <person name="Kojima H."/>
            <person name="Fukui M."/>
        </authorList>
    </citation>
    <scope>NUCLEOTIDE SEQUENCE [LARGE SCALE GENOMIC DNA]</scope>
    <source>
        <strain evidence="3">aks77</strain>
    </source>
</reference>
<sequence>MNLTKISSSMVLLSVVFFAAGCSVQGGAEKIGDGLGAIATSIQQFDADVQSEKVAENEFRLWQTSNESFKNFESQKMRAVSKQLCPIGYFITSRQMRSSSELKASDLECIGGTCQSLLEWNIRCQDVPEEPFSLFGKT</sequence>
<evidence type="ECO:0008006" key="4">
    <source>
        <dbReference type="Google" id="ProtNLM"/>
    </source>
</evidence>